<evidence type="ECO:0000256" key="4">
    <source>
        <dbReference type="ARBA" id="ARBA00022563"/>
    </source>
</evidence>
<protein>
    <recommendedName>
        <fullName evidence="3">Dihydrofolate reductase</fullName>
        <ecNumber evidence="2">1.5.1.3</ecNumber>
    </recommendedName>
</protein>
<dbReference type="GO" id="GO:0050661">
    <property type="term" value="F:NADP binding"/>
    <property type="evidence" value="ECO:0007669"/>
    <property type="project" value="InterPro"/>
</dbReference>
<evidence type="ECO:0000256" key="2">
    <source>
        <dbReference type="ARBA" id="ARBA00012856"/>
    </source>
</evidence>
<keyword evidence="9" id="KW-1185">Reference proteome</keyword>
<dbReference type="GO" id="GO:0046655">
    <property type="term" value="P:folic acid metabolic process"/>
    <property type="evidence" value="ECO:0007669"/>
    <property type="project" value="TreeGrafter"/>
</dbReference>
<keyword evidence="6" id="KW-0560">Oxidoreductase</keyword>
<dbReference type="EMBL" id="JAVHJO010000001">
    <property type="protein sequence ID" value="KAK6543781.1"/>
    <property type="molecule type" value="Genomic_DNA"/>
</dbReference>
<feature type="domain" description="DHFR" evidence="7">
    <location>
        <begin position="69"/>
        <end position="303"/>
    </location>
</feature>
<evidence type="ECO:0000256" key="3">
    <source>
        <dbReference type="ARBA" id="ARBA00018886"/>
    </source>
</evidence>
<reference evidence="8 9" key="1">
    <citation type="submission" date="2019-10" db="EMBL/GenBank/DDBJ databases">
        <authorList>
            <person name="Palmer J.M."/>
        </authorList>
    </citation>
    <scope>NUCLEOTIDE SEQUENCE [LARGE SCALE GENOMIC DNA]</scope>
    <source>
        <strain evidence="8 9">TWF694</strain>
    </source>
</reference>
<keyword evidence="5" id="KW-0521">NADP</keyword>
<dbReference type="Gene3D" id="3.40.430.10">
    <property type="entry name" value="Dihydrofolate Reductase, subunit A"/>
    <property type="match status" value="1"/>
</dbReference>
<proteinExistence type="predicted"/>
<evidence type="ECO:0000313" key="9">
    <source>
        <dbReference type="Proteomes" id="UP001365542"/>
    </source>
</evidence>
<dbReference type="GO" id="GO:0004146">
    <property type="term" value="F:dihydrofolate reductase activity"/>
    <property type="evidence" value="ECO:0007669"/>
    <property type="project" value="UniProtKB-EC"/>
</dbReference>
<dbReference type="GO" id="GO:0046452">
    <property type="term" value="P:dihydrofolate metabolic process"/>
    <property type="evidence" value="ECO:0007669"/>
    <property type="project" value="TreeGrafter"/>
</dbReference>
<dbReference type="CDD" id="cd00209">
    <property type="entry name" value="DHFR"/>
    <property type="match status" value="1"/>
</dbReference>
<dbReference type="InterPro" id="IPR012259">
    <property type="entry name" value="DHFR"/>
</dbReference>
<accession>A0AAV9XP98</accession>
<dbReference type="InterPro" id="IPR001796">
    <property type="entry name" value="DHFR_dom"/>
</dbReference>
<evidence type="ECO:0000259" key="7">
    <source>
        <dbReference type="PROSITE" id="PS51330"/>
    </source>
</evidence>
<gene>
    <name evidence="8" type="primary">DFR1</name>
    <name evidence="8" type="ORF">TWF694_000513</name>
</gene>
<evidence type="ECO:0000256" key="5">
    <source>
        <dbReference type="ARBA" id="ARBA00022857"/>
    </source>
</evidence>
<dbReference type="Pfam" id="PF00186">
    <property type="entry name" value="DHFR_1"/>
    <property type="match status" value="1"/>
</dbReference>
<dbReference type="GO" id="GO:0006730">
    <property type="term" value="P:one-carbon metabolic process"/>
    <property type="evidence" value="ECO:0007669"/>
    <property type="project" value="UniProtKB-KW"/>
</dbReference>
<comment type="pathway">
    <text evidence="1">Cofactor biosynthesis; tetrahydrofolate biosynthesis; 5,6,7,8-tetrahydrofolate from 7,8-dihydrofolate: step 1/1.</text>
</comment>
<dbReference type="EC" id="1.5.1.3" evidence="2"/>
<dbReference type="GO" id="GO:0005739">
    <property type="term" value="C:mitochondrion"/>
    <property type="evidence" value="ECO:0007669"/>
    <property type="project" value="TreeGrafter"/>
</dbReference>
<organism evidence="8 9">
    <name type="scientific">Orbilia ellipsospora</name>
    <dbReference type="NCBI Taxonomy" id="2528407"/>
    <lineage>
        <taxon>Eukaryota</taxon>
        <taxon>Fungi</taxon>
        <taxon>Dikarya</taxon>
        <taxon>Ascomycota</taxon>
        <taxon>Pezizomycotina</taxon>
        <taxon>Orbiliomycetes</taxon>
        <taxon>Orbiliales</taxon>
        <taxon>Orbiliaceae</taxon>
        <taxon>Orbilia</taxon>
    </lineage>
</organism>
<dbReference type="PANTHER" id="PTHR48069">
    <property type="entry name" value="DIHYDROFOLATE REDUCTASE"/>
    <property type="match status" value="1"/>
</dbReference>
<evidence type="ECO:0000256" key="6">
    <source>
        <dbReference type="ARBA" id="ARBA00023002"/>
    </source>
</evidence>
<name>A0AAV9XP98_9PEZI</name>
<dbReference type="InterPro" id="IPR024072">
    <property type="entry name" value="DHFR-like_dom_sf"/>
</dbReference>
<comment type="caution">
    <text evidence="8">The sequence shown here is derived from an EMBL/GenBank/DDBJ whole genome shotgun (WGS) entry which is preliminary data.</text>
</comment>
<dbReference type="PANTHER" id="PTHR48069:SF3">
    <property type="entry name" value="DIHYDROFOLATE REDUCTASE"/>
    <property type="match status" value="1"/>
</dbReference>
<dbReference type="PROSITE" id="PS51330">
    <property type="entry name" value="DHFR_2"/>
    <property type="match status" value="1"/>
</dbReference>
<evidence type="ECO:0000256" key="1">
    <source>
        <dbReference type="ARBA" id="ARBA00004903"/>
    </source>
</evidence>
<dbReference type="PRINTS" id="PR00070">
    <property type="entry name" value="DHFR"/>
</dbReference>
<evidence type="ECO:0000313" key="8">
    <source>
        <dbReference type="EMBL" id="KAK6543781.1"/>
    </source>
</evidence>
<dbReference type="SUPFAM" id="SSF53597">
    <property type="entry name" value="Dihydrofolate reductase-like"/>
    <property type="match status" value="1"/>
</dbReference>
<dbReference type="Proteomes" id="UP001365542">
    <property type="component" value="Unassembled WGS sequence"/>
</dbReference>
<keyword evidence="4" id="KW-0554">One-carbon metabolism</keyword>
<sequence length="306" mass="33943">MFESCGDVCREEKRRARVLCNSRRTKWSDSLAPNFGHPTRSFAFYSFPRLLDFILTAVYKNSTTMASPPITLVVASTPAPTLAIGKSLTNNMPWPRLPSEMSYFARVTRRVPPHPTTATHKYANAVIMGRKTWESLPPKYRPLPGRINVIVSRNSSTRSGSGKGVGGGEFWVGDIEEGVGLLRQKFPPPSSSSSSEGKEDEVAGLSLQLHQIFIIGGSQIYKLAMDLPKDSAAYPTRILHTTVLSPDYSNEEGVDVFFPPIDEGEWRKSGVERLVEVTGEEQATVEDVKKEEGVEFEFGLWERSTA</sequence>
<dbReference type="AlphaFoldDB" id="A0AAV9XP98"/>
<dbReference type="GO" id="GO:0046654">
    <property type="term" value="P:tetrahydrofolate biosynthetic process"/>
    <property type="evidence" value="ECO:0007669"/>
    <property type="project" value="InterPro"/>
</dbReference>